<dbReference type="GO" id="GO:0003712">
    <property type="term" value="F:transcription coregulator activity"/>
    <property type="evidence" value="ECO:0007669"/>
    <property type="project" value="TreeGrafter"/>
</dbReference>
<evidence type="ECO:0000313" key="10">
    <source>
        <dbReference type="Proteomes" id="UP001381693"/>
    </source>
</evidence>
<evidence type="ECO:0000256" key="8">
    <source>
        <dbReference type="ARBA" id="ARBA00031960"/>
    </source>
</evidence>
<dbReference type="GO" id="GO:0060261">
    <property type="term" value="P:positive regulation of transcription initiation by RNA polymerase II"/>
    <property type="evidence" value="ECO:0007669"/>
    <property type="project" value="TreeGrafter"/>
</dbReference>
<dbReference type="PANTHER" id="PTHR12898:SF1">
    <property type="entry name" value="MEDIATOR OF RNA POLYMERASE II TRANSCRIPTION SUBUNIT 24"/>
    <property type="match status" value="1"/>
</dbReference>
<comment type="similarity">
    <text evidence="2">Belongs to the Mediator complex subunit 24 family.</text>
</comment>
<dbReference type="InterPro" id="IPR021429">
    <property type="entry name" value="Mediator_Med24"/>
</dbReference>
<evidence type="ECO:0000256" key="5">
    <source>
        <dbReference type="ARBA" id="ARBA00023159"/>
    </source>
</evidence>
<keyword evidence="5" id="KW-0010">Activator</keyword>
<keyword evidence="6" id="KW-0804">Transcription</keyword>
<evidence type="ECO:0000256" key="7">
    <source>
        <dbReference type="ARBA" id="ARBA00023242"/>
    </source>
</evidence>
<keyword evidence="7" id="KW-0539">Nucleus</keyword>
<evidence type="ECO:0000256" key="2">
    <source>
        <dbReference type="ARBA" id="ARBA00007864"/>
    </source>
</evidence>
<protein>
    <recommendedName>
        <fullName evidence="3">Mediator of RNA polymerase II transcription subunit 24</fullName>
    </recommendedName>
    <alternativeName>
        <fullName evidence="8">Mediator complex subunit 24</fullName>
    </alternativeName>
</protein>
<evidence type="ECO:0000256" key="3">
    <source>
        <dbReference type="ARBA" id="ARBA00019693"/>
    </source>
</evidence>
<evidence type="ECO:0000256" key="1">
    <source>
        <dbReference type="ARBA" id="ARBA00004123"/>
    </source>
</evidence>
<comment type="subcellular location">
    <subcellularLocation>
        <location evidence="1">Nucleus</location>
    </subcellularLocation>
</comment>
<dbReference type="GO" id="GO:0016592">
    <property type="term" value="C:mediator complex"/>
    <property type="evidence" value="ECO:0007669"/>
    <property type="project" value="InterPro"/>
</dbReference>
<sequence length="453" mass="49148">MVRWSEVCQVAAVALREVVTAGQHGAFPVQHGKDLLDRLRYHLCCLPICVAAWLCSHLQVVDGGQAAQPLAYLQFLQTAQDNEQPPKTLENFKDRSTLLMQILENMIQVTRGGIHSSFSAAALVGSGNDSAMDTSSSSLLSSQEPLSFLLKETWQQVYPCGIISHKALATFRDLLRLGGTKWFVCDLVKCGMQMVFESDLNRAMDLIYGLLHQDVVGCTLSLLVHTLPMYMSGPYSDLLCEPRMKTLARLTIMMVISAWLVVQQTPVKQEQGSSTSTASTGLGLSRKRTYNDRELEEMEANLQAHSGELSIHRGTPGLSKDGISLLVAVESLLKLMTQVSRAGVVSPTSQLVVNILHELIGSPYSHTLLTLTPPALLPNLVPLLSSTDAFTYGQLLAATAPKSPAQSDFSGDLIGNQTPAQAAGARRAAAKLLCVQRNLALSSIARMDHQPSL</sequence>
<accession>A0AAN8XUY8</accession>
<comment type="caution">
    <text evidence="9">The sequence shown here is derived from an EMBL/GenBank/DDBJ whole genome shotgun (WGS) entry which is preliminary data.</text>
</comment>
<dbReference type="EMBL" id="JAXCGZ010001998">
    <property type="protein sequence ID" value="KAK7084724.1"/>
    <property type="molecule type" value="Genomic_DNA"/>
</dbReference>
<evidence type="ECO:0000256" key="4">
    <source>
        <dbReference type="ARBA" id="ARBA00023015"/>
    </source>
</evidence>
<keyword evidence="10" id="KW-1185">Reference proteome</keyword>
<proteinExistence type="inferred from homology"/>
<reference evidence="9 10" key="1">
    <citation type="submission" date="2023-11" db="EMBL/GenBank/DDBJ databases">
        <title>Halocaridina rubra genome assembly.</title>
        <authorList>
            <person name="Smith C."/>
        </authorList>
    </citation>
    <scope>NUCLEOTIDE SEQUENCE [LARGE SCALE GENOMIC DNA]</scope>
    <source>
        <strain evidence="9">EP-1</strain>
        <tissue evidence="9">Whole</tissue>
    </source>
</reference>
<evidence type="ECO:0000256" key="6">
    <source>
        <dbReference type="ARBA" id="ARBA00023163"/>
    </source>
</evidence>
<organism evidence="9 10">
    <name type="scientific">Halocaridina rubra</name>
    <name type="common">Hawaiian red shrimp</name>
    <dbReference type="NCBI Taxonomy" id="373956"/>
    <lineage>
        <taxon>Eukaryota</taxon>
        <taxon>Metazoa</taxon>
        <taxon>Ecdysozoa</taxon>
        <taxon>Arthropoda</taxon>
        <taxon>Crustacea</taxon>
        <taxon>Multicrustacea</taxon>
        <taxon>Malacostraca</taxon>
        <taxon>Eumalacostraca</taxon>
        <taxon>Eucarida</taxon>
        <taxon>Decapoda</taxon>
        <taxon>Pleocyemata</taxon>
        <taxon>Caridea</taxon>
        <taxon>Atyoidea</taxon>
        <taxon>Atyidae</taxon>
        <taxon>Halocaridina</taxon>
    </lineage>
</organism>
<keyword evidence="4" id="KW-0805">Transcription regulation</keyword>
<dbReference type="PANTHER" id="PTHR12898">
    <property type="entry name" value="MEDIATOR OF RNA POLYMERASE II TRANSCRIPTION SUBUNIT 24"/>
    <property type="match status" value="1"/>
</dbReference>
<evidence type="ECO:0000313" key="9">
    <source>
        <dbReference type="EMBL" id="KAK7084724.1"/>
    </source>
</evidence>
<dbReference type="Pfam" id="PF11277">
    <property type="entry name" value="Med24_N"/>
    <property type="match status" value="1"/>
</dbReference>
<gene>
    <name evidence="9" type="ORF">SK128_007761</name>
</gene>
<name>A0AAN8XUY8_HALRR</name>
<dbReference type="AlphaFoldDB" id="A0AAN8XUY8"/>
<dbReference type="Proteomes" id="UP001381693">
    <property type="component" value="Unassembled WGS sequence"/>
</dbReference>